<feature type="transmembrane region" description="Helical" evidence="1">
    <location>
        <begin position="21"/>
        <end position="42"/>
    </location>
</feature>
<dbReference type="Pfam" id="PF12679">
    <property type="entry name" value="ABC2_membrane_2"/>
    <property type="match status" value="1"/>
</dbReference>
<feature type="transmembrane region" description="Helical" evidence="1">
    <location>
        <begin position="57"/>
        <end position="80"/>
    </location>
</feature>
<evidence type="ECO:0000313" key="2">
    <source>
        <dbReference type="EMBL" id="SHI66669.1"/>
    </source>
</evidence>
<dbReference type="OrthoDB" id="9815855at2"/>
<feature type="transmembrane region" description="Helical" evidence="1">
    <location>
        <begin position="179"/>
        <end position="201"/>
    </location>
</feature>
<dbReference type="RefSeq" id="WP_072985146.1">
    <property type="nucleotide sequence ID" value="NZ_FQZB01000004.1"/>
</dbReference>
<dbReference type="Proteomes" id="UP000184310">
    <property type="component" value="Unassembled WGS sequence"/>
</dbReference>
<keyword evidence="1" id="KW-0812">Transmembrane</keyword>
<evidence type="ECO:0000256" key="1">
    <source>
        <dbReference type="SAM" id="Phobius"/>
    </source>
</evidence>
<keyword evidence="1" id="KW-0472">Membrane</keyword>
<feature type="transmembrane region" description="Helical" evidence="1">
    <location>
        <begin position="213"/>
        <end position="231"/>
    </location>
</feature>
<dbReference type="PANTHER" id="PTHR43471:SF12">
    <property type="entry name" value="HYPOTHETICAL MEMBRANE PROTEIN, CONSERVED"/>
    <property type="match status" value="1"/>
</dbReference>
<keyword evidence="1" id="KW-1133">Transmembrane helix</keyword>
<evidence type="ECO:0000313" key="3">
    <source>
        <dbReference type="Proteomes" id="UP000184310"/>
    </source>
</evidence>
<keyword evidence="3" id="KW-1185">Reference proteome</keyword>
<protein>
    <submittedName>
        <fullName evidence="2">ABC-2 family transporter protein</fullName>
    </submittedName>
</protein>
<name>A0A1M6D0D3_9CLOT</name>
<organism evidence="2 3">
    <name type="scientific">Clostridium cavendishii DSM 21758</name>
    <dbReference type="NCBI Taxonomy" id="1121302"/>
    <lineage>
        <taxon>Bacteria</taxon>
        <taxon>Bacillati</taxon>
        <taxon>Bacillota</taxon>
        <taxon>Clostridia</taxon>
        <taxon>Eubacteriales</taxon>
        <taxon>Clostridiaceae</taxon>
        <taxon>Clostridium</taxon>
    </lineage>
</organism>
<feature type="transmembrane region" description="Helical" evidence="1">
    <location>
        <begin position="251"/>
        <end position="270"/>
    </location>
</feature>
<dbReference type="GO" id="GO:0140359">
    <property type="term" value="F:ABC-type transporter activity"/>
    <property type="evidence" value="ECO:0007669"/>
    <property type="project" value="InterPro"/>
</dbReference>
<dbReference type="PANTHER" id="PTHR43471">
    <property type="entry name" value="ABC TRANSPORTER PERMEASE"/>
    <property type="match status" value="1"/>
</dbReference>
<reference evidence="2 3" key="1">
    <citation type="submission" date="2016-11" db="EMBL/GenBank/DDBJ databases">
        <authorList>
            <person name="Jaros S."/>
            <person name="Januszkiewicz K."/>
            <person name="Wedrychowicz H."/>
        </authorList>
    </citation>
    <scope>NUCLEOTIDE SEQUENCE [LARGE SCALE GENOMIC DNA]</scope>
    <source>
        <strain evidence="2 3">DSM 21758</strain>
    </source>
</reference>
<dbReference type="GO" id="GO:0005886">
    <property type="term" value="C:plasma membrane"/>
    <property type="evidence" value="ECO:0007669"/>
    <property type="project" value="UniProtKB-SubCell"/>
</dbReference>
<sequence>MKINPVLRKELKLTVRSFRTALMVMIYTAAVAFVTMAMFYGTSFTGRGRGVNLQNYIYIYIAIACLESGLLLFIVPSLTASTISGERERQTLDILLSTKLSPFSIILGKLMASLSKVILLIISTIPMFSIIFIYGGVSIGDVLKIVSFLIVTTIFVGSIGVLISTFFKSTKGSTAMTYALVFFIVLGTLIIAAVYISYIFSTTMSNKSPEIPFWLYINPAIGFLSILYNQVGDLPFILGATNGLIGIKNAWIYNIIVQGVLSVVFLYLASIRLNPLNSKRFIGKNIKNVENSDIYNKKEKLNKFNSRRSKNE</sequence>
<accession>A0A1M6D0D3</accession>
<feature type="transmembrane region" description="Helical" evidence="1">
    <location>
        <begin position="146"/>
        <end position="167"/>
    </location>
</feature>
<dbReference type="AlphaFoldDB" id="A0A1M6D0D3"/>
<gene>
    <name evidence="2" type="ORF">SAMN02745163_00601</name>
</gene>
<feature type="transmembrane region" description="Helical" evidence="1">
    <location>
        <begin position="117"/>
        <end position="134"/>
    </location>
</feature>
<dbReference type="STRING" id="1121302.SAMN02745163_00601"/>
<proteinExistence type="predicted"/>
<dbReference type="EMBL" id="FQZB01000004">
    <property type="protein sequence ID" value="SHI66669.1"/>
    <property type="molecule type" value="Genomic_DNA"/>
</dbReference>